<dbReference type="AlphaFoldDB" id="A0A843X2X0"/>
<dbReference type="GO" id="GO:0006355">
    <property type="term" value="P:regulation of DNA-templated transcription"/>
    <property type="evidence" value="ECO:0007669"/>
    <property type="project" value="TreeGrafter"/>
</dbReference>
<gene>
    <name evidence="2" type="ORF">Taro_046767</name>
</gene>
<reference evidence="2" key="1">
    <citation type="submission" date="2017-07" db="EMBL/GenBank/DDBJ databases">
        <title>Taro Niue Genome Assembly and Annotation.</title>
        <authorList>
            <person name="Atibalentja N."/>
            <person name="Keating K."/>
            <person name="Fields C.J."/>
        </authorList>
    </citation>
    <scope>NUCLEOTIDE SEQUENCE</scope>
    <source>
        <strain evidence="2">Niue_2</strain>
        <tissue evidence="2">Leaf</tissue>
    </source>
</reference>
<name>A0A843X2X0_COLES</name>
<protein>
    <submittedName>
        <fullName evidence="2">Uncharacterized protein</fullName>
    </submittedName>
</protein>
<dbReference type="Gene3D" id="3.30.420.10">
    <property type="entry name" value="Ribonuclease H-like superfamily/Ribonuclease H"/>
    <property type="match status" value="1"/>
</dbReference>
<accession>A0A843X2X0</accession>
<dbReference type="GO" id="GO:0030154">
    <property type="term" value="P:cell differentiation"/>
    <property type="evidence" value="ECO:0007669"/>
    <property type="project" value="TreeGrafter"/>
</dbReference>
<evidence type="ECO:0000313" key="2">
    <source>
        <dbReference type="EMBL" id="MQM13838.1"/>
    </source>
</evidence>
<dbReference type="InterPro" id="IPR015495">
    <property type="entry name" value="Myb_TF_plants"/>
</dbReference>
<keyword evidence="3" id="KW-1185">Reference proteome</keyword>
<dbReference type="Proteomes" id="UP000652761">
    <property type="component" value="Unassembled WGS sequence"/>
</dbReference>
<proteinExistence type="predicted"/>
<feature type="non-terminal residue" evidence="2">
    <location>
        <position position="905"/>
    </location>
</feature>
<comment type="caution">
    <text evidence="2">The sequence shown here is derived from an EMBL/GenBank/DDBJ whole genome shotgun (WGS) entry which is preliminary data.</text>
</comment>
<feature type="region of interest" description="Disordered" evidence="1">
    <location>
        <begin position="719"/>
        <end position="850"/>
    </location>
</feature>
<sequence length="905" mass="100235">KIGGHILCRQDPVLAAGYCAVDRVGGTHCASKFLRVLKIYCLISLRCLCDFQFQSRGVEEWTIFSASALRATLEENSGPPARSLRHLHRPTPIQYLKEVTTPSKGEVSTTQCSSRRYRKSCRLRWLNYLKPNIKKGAFQEDEVDLIIRLHRLLGNRSLGKASKVLVVCANVRYNGVQGGFHENREKQFSIQFDGQQIYVEERRPSSLIAQGNVQSSSSHIAPQRGSIHCDRLTAIPDHKDKCDWYIEHVGSCKKGWSKTGRSCTSCMVHHEEPDLITQRSERQLAIEKLLLQEIFSSVGDRLAQSWLIWVTPCQEEGEEDGKQTDRLIQASIIVHDGMDLCLVAWILWPDEESRYSPNLEKVVKKRLTSEVAAAASRDGRWRNQMRRAAHDGCCRRVAQIRALTFILWAMLVSENLIIVLADIENPLKPRRHWSKNKIQNSAFGTTDVIRLRSNGNKMRRSYENAMLLLIKHTMEWCDDDGIKIEEIATKHIDPVGQSSGVETPSTVIASIIEESLATVAHIEGEQEESLEQIIPNIPAEDVNMEESQESVILEVVAAGHSEDLQMEDTPFQGEPETQKEAEIQGEPTVSAPVDKYEEGLVESTSDGDDSDDVDPVAGSTVKGKGVGKEIPLLTRKAHRRSKNKKILVHLKPIIERLNAQGEILCSIQSDISSIFSSQSTGVKEIGAVKAELQGMNSELGSLKKLVSYLSDFVRAQLSTPTPPAPTQPVLAEPDVGPSGPVFTESRPLGPVAEEVIRPTGLVEEKSGPQGPSGLVESEAQQSRTQEPVEAVVVPPEPPASSPLQTPSPPSPPSSSTAPPAPETFKQPLPKHTSSTTSSTSIPPPPIFEDAPGELTAAALSAARRRRSRRCRPVRYWEGKRKYQVDPQDWAWLHLKPLITGCSASQ</sequence>
<dbReference type="PANTHER" id="PTHR47998:SF91">
    <property type="entry name" value="MYB-RELATED PROTEIN 308-LIKE"/>
    <property type="match status" value="1"/>
</dbReference>
<dbReference type="InterPro" id="IPR036397">
    <property type="entry name" value="RNaseH_sf"/>
</dbReference>
<feature type="region of interest" description="Disordered" evidence="1">
    <location>
        <begin position="566"/>
        <end position="621"/>
    </location>
</feature>
<dbReference type="OrthoDB" id="6768573at2759"/>
<dbReference type="GO" id="GO:0005634">
    <property type="term" value="C:nucleus"/>
    <property type="evidence" value="ECO:0007669"/>
    <property type="project" value="TreeGrafter"/>
</dbReference>
<dbReference type="InterPro" id="IPR009057">
    <property type="entry name" value="Homeodomain-like_sf"/>
</dbReference>
<dbReference type="SUPFAM" id="SSF46689">
    <property type="entry name" value="Homeodomain-like"/>
    <property type="match status" value="1"/>
</dbReference>
<feature type="compositionally biased region" description="Acidic residues" evidence="1">
    <location>
        <begin position="605"/>
        <end position="614"/>
    </location>
</feature>
<dbReference type="EMBL" id="NMUH01005852">
    <property type="protein sequence ID" value="MQM13838.1"/>
    <property type="molecule type" value="Genomic_DNA"/>
</dbReference>
<feature type="compositionally biased region" description="Pro residues" evidence="1">
    <location>
        <begin position="794"/>
        <end position="812"/>
    </location>
</feature>
<evidence type="ECO:0000313" key="3">
    <source>
        <dbReference type="Proteomes" id="UP000652761"/>
    </source>
</evidence>
<dbReference type="GO" id="GO:0000976">
    <property type="term" value="F:transcription cis-regulatory region binding"/>
    <property type="evidence" value="ECO:0007669"/>
    <property type="project" value="TreeGrafter"/>
</dbReference>
<dbReference type="PANTHER" id="PTHR47998">
    <property type="entry name" value="TRANSCRIPTION FACTOR MYB51-LIKE ISOFORM X1"/>
    <property type="match status" value="1"/>
</dbReference>
<evidence type="ECO:0000256" key="1">
    <source>
        <dbReference type="SAM" id="MobiDB-lite"/>
    </source>
</evidence>
<organism evidence="2 3">
    <name type="scientific">Colocasia esculenta</name>
    <name type="common">Wild taro</name>
    <name type="synonym">Arum esculentum</name>
    <dbReference type="NCBI Taxonomy" id="4460"/>
    <lineage>
        <taxon>Eukaryota</taxon>
        <taxon>Viridiplantae</taxon>
        <taxon>Streptophyta</taxon>
        <taxon>Embryophyta</taxon>
        <taxon>Tracheophyta</taxon>
        <taxon>Spermatophyta</taxon>
        <taxon>Magnoliopsida</taxon>
        <taxon>Liliopsida</taxon>
        <taxon>Araceae</taxon>
        <taxon>Aroideae</taxon>
        <taxon>Colocasieae</taxon>
        <taxon>Colocasia</taxon>
    </lineage>
</organism>